<geneLocation type="plastid" evidence="13"/>
<dbReference type="NCBIfam" id="TIGR00810">
    <property type="entry name" value="secG"/>
    <property type="match status" value="1"/>
</dbReference>
<comment type="subcellular location">
    <subcellularLocation>
        <location evidence="1">Membrane</location>
        <topology evidence="1">Multi-pass membrane protein</topology>
    </subcellularLocation>
</comment>
<dbReference type="EMBL" id="KX897545">
    <property type="protein sequence ID" value="APP88007.1"/>
    <property type="molecule type" value="Genomic_DNA"/>
</dbReference>
<comment type="similarity">
    <text evidence="2">Belongs to the SecG family.</text>
</comment>
<gene>
    <name evidence="13" type="primary">secG</name>
    <name evidence="15" type="synonym">MYN1_Chr_172</name>
    <name evidence="13" type="ORF">PCKR_211</name>
    <name evidence="14" type="ORF">PFK_211</name>
    <name evidence="15" type="ORF">PMYN1_Chma175</name>
</gene>
<evidence type="ECO:0000256" key="1">
    <source>
        <dbReference type="ARBA" id="ARBA00004141"/>
    </source>
</evidence>
<keyword evidence="5" id="KW-0813">Transport</keyword>
<proteinExistence type="inferred from homology"/>
<dbReference type="Pfam" id="PF03840">
    <property type="entry name" value="SecG"/>
    <property type="match status" value="1"/>
</dbReference>
<sequence>MMINKIVSLVWIISGILLVISILLHNPKGDGMGGLAASGNSMFTSASNAENTLNRISWTLIGIFLSLAVLLSGGWVN</sequence>
<feature type="transmembrane region" description="Helical" evidence="12">
    <location>
        <begin position="56"/>
        <end position="76"/>
    </location>
</feature>
<keyword evidence="7" id="KW-0653">Protein transport</keyword>
<dbReference type="Proteomes" id="UP000503178">
    <property type="component" value="Chromatophore Pltd"/>
</dbReference>
<dbReference type="InterPro" id="IPR004692">
    <property type="entry name" value="SecG"/>
</dbReference>
<protein>
    <recommendedName>
        <fullName evidence="4">Probable protein-export membrane protein SecG</fullName>
    </recommendedName>
    <alternativeName>
        <fullName evidence="3">Probable protein-export membrane protein secG</fullName>
    </alternativeName>
</protein>
<evidence type="ECO:0000256" key="6">
    <source>
        <dbReference type="ARBA" id="ARBA00022692"/>
    </source>
</evidence>
<evidence type="ECO:0000256" key="5">
    <source>
        <dbReference type="ARBA" id="ARBA00022448"/>
    </source>
</evidence>
<evidence type="ECO:0000313" key="14">
    <source>
        <dbReference type="EMBL" id="AQX44774.1"/>
    </source>
</evidence>
<evidence type="ECO:0000256" key="9">
    <source>
        <dbReference type="ARBA" id="ARBA00023010"/>
    </source>
</evidence>
<dbReference type="EMBL" id="LC490351">
    <property type="protein sequence ID" value="BBL85987.1"/>
    <property type="molecule type" value="Genomic_DNA"/>
</dbReference>
<accession>A0A1L5YBD7</accession>
<keyword evidence="9" id="KW-0811">Translocation</keyword>
<keyword evidence="16" id="KW-1185">Reference proteome</keyword>
<evidence type="ECO:0000256" key="3">
    <source>
        <dbReference type="ARBA" id="ARBA00013657"/>
    </source>
</evidence>
<evidence type="ECO:0000256" key="7">
    <source>
        <dbReference type="ARBA" id="ARBA00022927"/>
    </source>
</evidence>
<dbReference type="GO" id="GO:0015450">
    <property type="term" value="F:protein-transporting ATPase activity"/>
    <property type="evidence" value="ECO:0007669"/>
    <property type="project" value="InterPro"/>
</dbReference>
<organism evidence="13">
    <name type="scientific">Paulinella micropora</name>
    <dbReference type="NCBI Taxonomy" id="1928728"/>
    <lineage>
        <taxon>Eukaryota</taxon>
        <taxon>Sar</taxon>
        <taxon>Rhizaria</taxon>
        <taxon>Cercozoa</taxon>
        <taxon>Imbricatea</taxon>
        <taxon>Silicofilosea</taxon>
        <taxon>Euglyphida</taxon>
        <taxon>Paulinellidae</taxon>
        <taxon>Paulinella</taxon>
    </lineage>
</organism>
<keyword evidence="13" id="KW-0934">Plastid</keyword>
<evidence type="ECO:0000313" key="13">
    <source>
        <dbReference type="EMBL" id="APP88007.1"/>
    </source>
</evidence>
<dbReference type="AlphaFoldDB" id="A0A1L5YBD7"/>
<evidence type="ECO:0000256" key="2">
    <source>
        <dbReference type="ARBA" id="ARBA00008445"/>
    </source>
</evidence>
<evidence type="ECO:0000256" key="8">
    <source>
        <dbReference type="ARBA" id="ARBA00022989"/>
    </source>
</evidence>
<evidence type="ECO:0000256" key="12">
    <source>
        <dbReference type="SAM" id="Phobius"/>
    </source>
</evidence>
<feature type="transmembrane region" description="Helical" evidence="12">
    <location>
        <begin position="7"/>
        <end position="25"/>
    </location>
</feature>
<reference evidence="15 16" key="2">
    <citation type="submission" date="2019-06" db="EMBL/GenBank/DDBJ databases">
        <title>A hidden player of endosymbiotic evolution: DNA virus triggered massive gene transfer.</title>
        <authorList>
            <person name="Matsuo M."/>
            <person name="Katahata A."/>
            <person name="Tachikawa M."/>
            <person name="Minakuchi Y."/>
            <person name="Noguchi H."/>
            <person name="Toyoda A."/>
            <person name="Fujiyama A."/>
            <person name="Suzuki Y."/>
            <person name="Satoh S."/>
            <person name="Nakayama T."/>
            <person name="Kamikawa R."/>
            <person name="Nomura M."/>
            <person name="Inagaki Y."/>
            <person name="Ishida K."/>
            <person name="Obokata J."/>
        </authorList>
    </citation>
    <scope>NUCLEOTIDE SEQUENCE [LARGE SCALE GENOMIC DNA]</scope>
    <source>
        <strain evidence="15 16">MYN1</strain>
    </source>
</reference>
<keyword evidence="8 12" id="KW-1133">Transmembrane helix</keyword>
<keyword evidence="6 12" id="KW-0812">Transmembrane</keyword>
<comment type="function">
    <text evidence="11">Involved in protein export. Participates in an early event of protein translocation across the chloroplast thylakoid membrane.</text>
</comment>
<name>A0A1L5YBD7_9EUKA</name>
<evidence type="ECO:0000256" key="11">
    <source>
        <dbReference type="ARBA" id="ARBA00025638"/>
    </source>
</evidence>
<keyword evidence="10 12" id="KW-0472">Membrane</keyword>
<dbReference type="GO" id="GO:0009306">
    <property type="term" value="P:protein secretion"/>
    <property type="evidence" value="ECO:0007669"/>
    <property type="project" value="InterPro"/>
</dbReference>
<dbReference type="EMBL" id="KY124271">
    <property type="protein sequence ID" value="AQX44774.1"/>
    <property type="molecule type" value="Genomic_DNA"/>
</dbReference>
<evidence type="ECO:0000256" key="4">
    <source>
        <dbReference type="ARBA" id="ARBA00015435"/>
    </source>
</evidence>
<dbReference type="GO" id="GO:0016020">
    <property type="term" value="C:membrane"/>
    <property type="evidence" value="ECO:0007669"/>
    <property type="project" value="UniProtKB-SubCell"/>
</dbReference>
<evidence type="ECO:0000256" key="10">
    <source>
        <dbReference type="ARBA" id="ARBA00023136"/>
    </source>
</evidence>
<evidence type="ECO:0000313" key="16">
    <source>
        <dbReference type="Proteomes" id="UP000503178"/>
    </source>
</evidence>
<reference evidence="13" key="1">
    <citation type="journal article" date="2017" name="Protist">
        <title>Diversity of the Photosynthetic Paulinella Species, with the Description of Paulinella micropora sp. nov. and the Chromatophore Genome Sequence for strain KR01.</title>
        <authorList>
            <person name="Lhee D."/>
            <person name="Yang E.C."/>
            <person name="Kim J.I."/>
            <person name="Nakayama T."/>
            <person name="Zuccarello G."/>
            <person name="Andersen R.A."/>
            <person name="Yoon H.S."/>
        </authorList>
    </citation>
    <scope>NUCLEOTIDE SEQUENCE</scope>
    <source>
        <strain evidence="14">FK01</strain>
        <strain evidence="13">KR01</strain>
    </source>
</reference>
<evidence type="ECO:0000313" key="15">
    <source>
        <dbReference type="EMBL" id="BBL85987.1"/>
    </source>
</evidence>